<dbReference type="InterPro" id="IPR043502">
    <property type="entry name" value="DNA/RNA_pol_sf"/>
</dbReference>
<evidence type="ECO:0000313" key="2">
    <source>
        <dbReference type="EMBL" id="KAL0428123.1"/>
    </source>
</evidence>
<evidence type="ECO:0000259" key="1">
    <source>
        <dbReference type="Pfam" id="PF00078"/>
    </source>
</evidence>
<organism evidence="2">
    <name type="scientific">Sesamum latifolium</name>
    <dbReference type="NCBI Taxonomy" id="2727402"/>
    <lineage>
        <taxon>Eukaryota</taxon>
        <taxon>Viridiplantae</taxon>
        <taxon>Streptophyta</taxon>
        <taxon>Embryophyta</taxon>
        <taxon>Tracheophyta</taxon>
        <taxon>Spermatophyta</taxon>
        <taxon>Magnoliopsida</taxon>
        <taxon>eudicotyledons</taxon>
        <taxon>Gunneridae</taxon>
        <taxon>Pentapetalae</taxon>
        <taxon>asterids</taxon>
        <taxon>lamiids</taxon>
        <taxon>Lamiales</taxon>
        <taxon>Pedaliaceae</taxon>
        <taxon>Sesamum</taxon>
    </lineage>
</organism>
<dbReference type="PANTHER" id="PTHR46890:SF48">
    <property type="entry name" value="RNA-DIRECTED DNA POLYMERASE"/>
    <property type="match status" value="1"/>
</dbReference>
<reference evidence="2" key="1">
    <citation type="submission" date="2020-06" db="EMBL/GenBank/DDBJ databases">
        <authorList>
            <person name="Li T."/>
            <person name="Hu X."/>
            <person name="Zhang T."/>
            <person name="Song X."/>
            <person name="Zhang H."/>
            <person name="Dai N."/>
            <person name="Sheng W."/>
            <person name="Hou X."/>
            <person name="Wei L."/>
        </authorList>
    </citation>
    <scope>NUCLEOTIDE SEQUENCE</scope>
    <source>
        <strain evidence="2">KEN1</strain>
        <tissue evidence="2">Leaf</tissue>
    </source>
</reference>
<dbReference type="SUPFAM" id="SSF56672">
    <property type="entry name" value="DNA/RNA polymerases"/>
    <property type="match status" value="1"/>
</dbReference>
<dbReference type="EMBL" id="JACGWN010000010">
    <property type="protein sequence ID" value="KAL0428123.1"/>
    <property type="molecule type" value="Genomic_DNA"/>
</dbReference>
<feature type="domain" description="Reverse transcriptase" evidence="1">
    <location>
        <begin position="231"/>
        <end position="353"/>
    </location>
</feature>
<accession>A0AAW2VFV7</accession>
<protein>
    <submittedName>
        <fullName evidence="2">LINE-1 retrotransposable element O protein</fullName>
    </submittedName>
</protein>
<dbReference type="InterPro" id="IPR000477">
    <property type="entry name" value="RT_dom"/>
</dbReference>
<comment type="caution">
    <text evidence="2">The sequence shown here is derived from an EMBL/GenBank/DDBJ whole genome shotgun (WGS) entry which is preliminary data.</text>
</comment>
<name>A0AAW2VFV7_9LAMI</name>
<dbReference type="PANTHER" id="PTHR46890">
    <property type="entry name" value="NON-LTR RETROLELEMENT REVERSE TRANSCRIPTASE-LIKE PROTEIN-RELATED"/>
    <property type="match status" value="1"/>
</dbReference>
<reference evidence="2" key="2">
    <citation type="journal article" date="2024" name="Plant">
        <title>Genomic evolution and insights into agronomic trait innovations of Sesamum species.</title>
        <authorList>
            <person name="Miao H."/>
            <person name="Wang L."/>
            <person name="Qu L."/>
            <person name="Liu H."/>
            <person name="Sun Y."/>
            <person name="Le M."/>
            <person name="Wang Q."/>
            <person name="Wei S."/>
            <person name="Zheng Y."/>
            <person name="Lin W."/>
            <person name="Duan Y."/>
            <person name="Cao H."/>
            <person name="Xiong S."/>
            <person name="Wang X."/>
            <person name="Wei L."/>
            <person name="Li C."/>
            <person name="Ma Q."/>
            <person name="Ju M."/>
            <person name="Zhao R."/>
            <person name="Li G."/>
            <person name="Mu C."/>
            <person name="Tian Q."/>
            <person name="Mei H."/>
            <person name="Zhang T."/>
            <person name="Gao T."/>
            <person name="Zhang H."/>
        </authorList>
    </citation>
    <scope>NUCLEOTIDE SEQUENCE</scope>
    <source>
        <strain evidence="2">KEN1</strain>
    </source>
</reference>
<dbReference type="InterPro" id="IPR052343">
    <property type="entry name" value="Retrotransposon-Effector_Assoc"/>
</dbReference>
<dbReference type="AlphaFoldDB" id="A0AAW2VFV7"/>
<gene>
    <name evidence="2" type="ORF">Slati_2987100</name>
</gene>
<sequence length="358" mass="41382">MYSITQKLKLLKPVFRKLRKAKGDLTSNVKQAITFLARIQQLLMENRNCTLLLELEKCCRLVYSKVMAEEQMMLKQRAKLKWLKEGDVCSRTFFHKIKAQKVVHRIFQIQNRQGEILMEHKLIIEEFVSYFKDFLGSPTSTQQIDLQFLLPWVRHTISDIEAASLSQNITDQEVKEAVFDIADDKSLGPDGFPSGFFKDAWSVVGVEMNKCSKRILHLRAPVKIDKCNCPSFNPKNQNAFVPRWNISDNILLAQELFSEYNQKRLPPRCALKVDLRKAYDIVEWGFLTATLKLFKFPAVFIHWVTECVSTASYSISLNGSVHGYFQGTRGLRQGDPLSPYLFVLIVEVLHTMLKFKVH</sequence>
<proteinExistence type="predicted"/>
<dbReference type="Pfam" id="PF00078">
    <property type="entry name" value="RVT_1"/>
    <property type="match status" value="1"/>
</dbReference>